<evidence type="ECO:0000313" key="3">
    <source>
        <dbReference type="Proteomes" id="UP000272474"/>
    </source>
</evidence>
<organism evidence="2 3">
    <name type="scientific">Streptomyces hoynatensis</name>
    <dbReference type="NCBI Taxonomy" id="1141874"/>
    <lineage>
        <taxon>Bacteria</taxon>
        <taxon>Bacillati</taxon>
        <taxon>Actinomycetota</taxon>
        <taxon>Actinomycetes</taxon>
        <taxon>Kitasatosporales</taxon>
        <taxon>Streptomycetaceae</taxon>
        <taxon>Streptomyces</taxon>
    </lineage>
</organism>
<keyword evidence="3" id="KW-1185">Reference proteome</keyword>
<name>A0A3A9YKK4_9ACTN</name>
<evidence type="ECO:0000313" key="2">
    <source>
        <dbReference type="EMBL" id="RKN36993.1"/>
    </source>
</evidence>
<sequence>MPLFPLPGRTAVGGAVLLIVWGLAYGGGRVPPGDRTRRAGRRDSRAGEPGLRTPPSAAREPRALRPPAGPAGGRNERLTAPVRTRTRRRRRARSRSPGRRRRPSCRSSPRRRRTRRRSRGSARARRGRRRRRR</sequence>
<dbReference type="Proteomes" id="UP000272474">
    <property type="component" value="Unassembled WGS sequence"/>
</dbReference>
<reference evidence="2 3" key="1">
    <citation type="journal article" date="2014" name="Int. J. Syst. Evol. Microbiol.">
        <title>Streptomyces hoynatensis sp. nov., isolated from deep marine sediment.</title>
        <authorList>
            <person name="Veyisoglu A."/>
            <person name="Sahin N."/>
        </authorList>
    </citation>
    <scope>NUCLEOTIDE SEQUENCE [LARGE SCALE GENOMIC DNA]</scope>
    <source>
        <strain evidence="2 3">KCTC 29097</strain>
    </source>
</reference>
<gene>
    <name evidence="2" type="ORF">D7294_29160</name>
</gene>
<accession>A0A3A9YKK4</accession>
<feature type="compositionally biased region" description="Basic and acidic residues" evidence="1">
    <location>
        <begin position="32"/>
        <end position="46"/>
    </location>
</feature>
<dbReference type="EMBL" id="RBAL01000029">
    <property type="protein sequence ID" value="RKN36993.1"/>
    <property type="molecule type" value="Genomic_DNA"/>
</dbReference>
<proteinExistence type="predicted"/>
<feature type="compositionally biased region" description="Basic residues" evidence="1">
    <location>
        <begin position="84"/>
        <end position="133"/>
    </location>
</feature>
<evidence type="ECO:0000256" key="1">
    <source>
        <dbReference type="SAM" id="MobiDB-lite"/>
    </source>
</evidence>
<dbReference type="AlphaFoldDB" id="A0A3A9YKK4"/>
<comment type="caution">
    <text evidence="2">The sequence shown here is derived from an EMBL/GenBank/DDBJ whole genome shotgun (WGS) entry which is preliminary data.</text>
</comment>
<protein>
    <submittedName>
        <fullName evidence="2">Uncharacterized protein</fullName>
    </submittedName>
</protein>
<feature type="region of interest" description="Disordered" evidence="1">
    <location>
        <begin position="26"/>
        <end position="133"/>
    </location>
</feature>